<dbReference type="OrthoDB" id="10249567at2759"/>
<organism evidence="2 3">
    <name type="scientific">Frankliniella occidentalis</name>
    <name type="common">Western flower thrips</name>
    <name type="synonym">Euthrips occidentalis</name>
    <dbReference type="NCBI Taxonomy" id="133901"/>
    <lineage>
        <taxon>Eukaryota</taxon>
        <taxon>Metazoa</taxon>
        <taxon>Ecdysozoa</taxon>
        <taxon>Arthropoda</taxon>
        <taxon>Hexapoda</taxon>
        <taxon>Insecta</taxon>
        <taxon>Pterygota</taxon>
        <taxon>Neoptera</taxon>
        <taxon>Paraneoptera</taxon>
        <taxon>Thysanoptera</taxon>
        <taxon>Terebrantia</taxon>
        <taxon>Thripoidea</taxon>
        <taxon>Thripidae</taxon>
        <taxon>Frankliniella</taxon>
    </lineage>
</organism>
<dbReference type="KEGG" id="foc:113207722"/>
<dbReference type="Gene3D" id="3.30.710.10">
    <property type="entry name" value="Potassium Channel Kv1.1, Chain A"/>
    <property type="match status" value="1"/>
</dbReference>
<dbReference type="PANTHER" id="PTHR24413">
    <property type="entry name" value="SPECKLE-TYPE POZ PROTEIN"/>
    <property type="match status" value="1"/>
</dbReference>
<proteinExistence type="predicted"/>
<gene>
    <name evidence="3" type="primary">LOC113207722</name>
</gene>
<dbReference type="GeneID" id="113207722"/>
<accession>A0A6J1SNP9</accession>
<dbReference type="InterPro" id="IPR000210">
    <property type="entry name" value="BTB/POZ_dom"/>
</dbReference>
<dbReference type="CDD" id="cd18186">
    <property type="entry name" value="BTB_POZ_ZBTB_KLHL-like"/>
    <property type="match status" value="1"/>
</dbReference>
<evidence type="ECO:0000259" key="1">
    <source>
        <dbReference type="PROSITE" id="PS50097"/>
    </source>
</evidence>
<sequence>MQRTSQYPGMRLLQVSEQTVRRRTVEKLKLELERFPLTPLRIKGGLLSFKPSLLAHQVKEDDSRCTVSLYLRNCEGSDRLLVLCRMTGGFYARGQSQEAPARAPQVVERRFIINCDEDDGETRRAFDMDEVISLQPDHPFDQVTVLFHVYDVASPRAAVGVGHHLNQARLQGNLCDLKLVVEGVELLAHRLVLAARSPVLSNMLTGDFREAREGRVELVDASRVVVEKFLEFLYTDLIEEWQDSELELLQLAHKYMVPELGTECSLRLWSCDPPGALEVLHAVGLSEIICGPLRQRLTAIVVDNHKVLADTPQWLEFKKTFPVLVDTMLGHKAQTSYTMASVWSL</sequence>
<reference evidence="3" key="1">
    <citation type="submission" date="2025-08" db="UniProtKB">
        <authorList>
            <consortium name="RefSeq"/>
        </authorList>
    </citation>
    <scope>IDENTIFICATION</scope>
    <source>
        <tissue evidence="3">Whole organism</tissue>
    </source>
</reference>
<dbReference type="SMART" id="SM00225">
    <property type="entry name" value="BTB"/>
    <property type="match status" value="1"/>
</dbReference>
<keyword evidence="2" id="KW-1185">Reference proteome</keyword>
<dbReference type="Pfam" id="PF00651">
    <property type="entry name" value="BTB"/>
    <property type="match status" value="1"/>
</dbReference>
<evidence type="ECO:0000313" key="3">
    <source>
        <dbReference type="RefSeq" id="XP_026280176.1"/>
    </source>
</evidence>
<dbReference type="InterPro" id="IPR011333">
    <property type="entry name" value="SKP1/BTB/POZ_sf"/>
</dbReference>
<dbReference type="PROSITE" id="PS50097">
    <property type="entry name" value="BTB"/>
    <property type="match status" value="1"/>
</dbReference>
<name>A0A6J1SNP9_FRAOC</name>
<dbReference type="RefSeq" id="XP_026280176.1">
    <property type="nucleotide sequence ID" value="XM_026424391.2"/>
</dbReference>
<evidence type="ECO:0000313" key="2">
    <source>
        <dbReference type="Proteomes" id="UP000504606"/>
    </source>
</evidence>
<protein>
    <submittedName>
        <fullName evidence="3">Speckle-type POZ protein-like isoform X1</fullName>
    </submittedName>
</protein>
<dbReference type="Proteomes" id="UP000504606">
    <property type="component" value="Unplaced"/>
</dbReference>
<dbReference type="SUPFAM" id="SSF54695">
    <property type="entry name" value="POZ domain"/>
    <property type="match status" value="1"/>
</dbReference>
<feature type="domain" description="BTB" evidence="1">
    <location>
        <begin position="175"/>
        <end position="242"/>
    </location>
</feature>
<dbReference type="AlphaFoldDB" id="A0A6J1SNP9"/>